<reference evidence="1 2" key="1">
    <citation type="journal article" date="2016" name="Environ. Microbiol.">
        <title>Genomic resolution of a cold subsurface aquifer community provides metabolic insights for novel microbes adapted to high CO concentrations.</title>
        <authorList>
            <person name="Probst A.J."/>
            <person name="Castelle C.J."/>
            <person name="Singh A."/>
            <person name="Brown C.T."/>
            <person name="Anantharaman K."/>
            <person name="Sharon I."/>
            <person name="Hug L.A."/>
            <person name="Burstein D."/>
            <person name="Emerson J.B."/>
            <person name="Thomas B.C."/>
            <person name="Banfield J.F."/>
        </authorList>
    </citation>
    <scope>NUCLEOTIDE SEQUENCE [LARGE SCALE GENOMIC DNA]</scope>
    <source>
        <strain evidence="1">CG2_30_43_9</strain>
    </source>
</reference>
<accession>A0A1J5G0U5</accession>
<gene>
    <name evidence="1" type="ORF">AUK15_00805</name>
</gene>
<proteinExistence type="predicted"/>
<evidence type="ECO:0000313" key="1">
    <source>
        <dbReference type="EMBL" id="OIP66181.1"/>
    </source>
</evidence>
<evidence type="ECO:0000313" key="2">
    <source>
        <dbReference type="Proteomes" id="UP000182059"/>
    </source>
</evidence>
<dbReference type="EMBL" id="MNYX01000019">
    <property type="protein sequence ID" value="OIP66181.1"/>
    <property type="molecule type" value="Genomic_DNA"/>
</dbReference>
<sequence length="140" mass="15497">MVNKTKSETLGVIEIQLPHGFVWVKIVAMLLDVMSLKKSVIPRMCSLRNIIGTNKAEKLAGFCTECLMRGETTIVAVVAKRESYDQKVTQFLCLCTGADVPEVFQINGAFLRPFDSMEGFENKLSSVVLSTARNIDHATL</sequence>
<dbReference type="AlphaFoldDB" id="A0A1J5G0U5"/>
<protein>
    <submittedName>
        <fullName evidence="1">Uncharacterized protein</fullName>
    </submittedName>
</protein>
<dbReference type="Proteomes" id="UP000182059">
    <property type="component" value="Unassembled WGS sequence"/>
</dbReference>
<comment type="caution">
    <text evidence="1">The sequence shown here is derived from an EMBL/GenBank/DDBJ whole genome shotgun (WGS) entry which is preliminary data.</text>
</comment>
<name>A0A1J5G0U5_9BACT</name>
<organism evidence="1 2">
    <name type="scientific">Candidatus Nomurabacteria bacterium CG2_30_43_9</name>
    <dbReference type="NCBI Taxonomy" id="1805283"/>
    <lineage>
        <taxon>Bacteria</taxon>
        <taxon>Candidatus Nomuraibacteriota</taxon>
    </lineage>
</organism>